<gene>
    <name evidence="9" type="ORF">A2363_01335</name>
</gene>
<dbReference type="AlphaFoldDB" id="A0A1F6BDV5"/>
<dbReference type="EMBL" id="MFKE01000018">
    <property type="protein sequence ID" value="OGG35126.1"/>
    <property type="molecule type" value="Genomic_DNA"/>
</dbReference>
<evidence type="ECO:0000256" key="7">
    <source>
        <dbReference type="SAM" id="Phobius"/>
    </source>
</evidence>
<keyword evidence="2" id="KW-1003">Cell membrane</keyword>
<comment type="subcellular location">
    <subcellularLocation>
        <location evidence="1">Cell membrane</location>
        <topology evidence="1">Multi-pass membrane protein</topology>
    </subcellularLocation>
</comment>
<feature type="domain" description="Phosphatidic acid phosphatase type 2/haloperoxidase" evidence="8">
    <location>
        <begin position="60"/>
        <end position="160"/>
    </location>
</feature>
<evidence type="ECO:0000256" key="6">
    <source>
        <dbReference type="ARBA" id="ARBA00023136"/>
    </source>
</evidence>
<feature type="transmembrane region" description="Helical" evidence="7">
    <location>
        <begin position="97"/>
        <end position="114"/>
    </location>
</feature>
<accession>A0A1F6BDV5</accession>
<protein>
    <recommendedName>
        <fullName evidence="8">Phosphatidic acid phosphatase type 2/haloperoxidase domain-containing protein</fullName>
    </recommendedName>
</protein>
<dbReference type="Pfam" id="PF01569">
    <property type="entry name" value="PAP2"/>
    <property type="match status" value="1"/>
</dbReference>
<comment type="caution">
    <text evidence="9">The sequence shown here is derived from an EMBL/GenBank/DDBJ whole genome shotgun (WGS) entry which is preliminary data.</text>
</comment>
<feature type="transmembrane region" description="Helical" evidence="7">
    <location>
        <begin position="121"/>
        <end position="137"/>
    </location>
</feature>
<dbReference type="STRING" id="1798401.A2363_01335"/>
<dbReference type="InterPro" id="IPR036938">
    <property type="entry name" value="PAP2/HPO_sf"/>
</dbReference>
<feature type="transmembrane region" description="Helical" evidence="7">
    <location>
        <begin position="57"/>
        <end position="77"/>
    </location>
</feature>
<dbReference type="Gene3D" id="1.20.144.10">
    <property type="entry name" value="Phosphatidic acid phosphatase type 2/haloperoxidase"/>
    <property type="match status" value="1"/>
</dbReference>
<dbReference type="InterPro" id="IPR000326">
    <property type="entry name" value="PAP2/HPO"/>
</dbReference>
<feature type="transmembrane region" description="Helical" evidence="7">
    <location>
        <begin position="27"/>
        <end position="50"/>
    </location>
</feature>
<organism evidence="9 10">
    <name type="scientific">Candidatus Gottesmanbacteria bacterium RIFOXYB1_FULL_47_11</name>
    <dbReference type="NCBI Taxonomy" id="1798401"/>
    <lineage>
        <taxon>Bacteria</taxon>
        <taxon>Candidatus Gottesmaniibacteriota</taxon>
    </lineage>
</organism>
<keyword evidence="6 7" id="KW-0472">Membrane</keyword>
<dbReference type="GO" id="GO:0003993">
    <property type="term" value="F:acid phosphatase activity"/>
    <property type="evidence" value="ECO:0007669"/>
    <property type="project" value="InterPro"/>
</dbReference>
<dbReference type="PANTHER" id="PTHR14969">
    <property type="entry name" value="SPHINGOSINE-1-PHOSPHATE PHOSPHOHYDROLASE"/>
    <property type="match status" value="1"/>
</dbReference>
<keyword evidence="5 7" id="KW-1133">Transmembrane helix</keyword>
<dbReference type="GO" id="GO:0030288">
    <property type="term" value="C:outer membrane-bounded periplasmic space"/>
    <property type="evidence" value="ECO:0007669"/>
    <property type="project" value="InterPro"/>
</dbReference>
<proteinExistence type="predicted"/>
<evidence type="ECO:0000256" key="5">
    <source>
        <dbReference type="ARBA" id="ARBA00022989"/>
    </source>
</evidence>
<dbReference type="InterPro" id="IPR001011">
    <property type="entry name" value="Acid_Pase_classA_bac"/>
</dbReference>
<keyword evidence="4" id="KW-0378">Hydrolase</keyword>
<evidence type="ECO:0000259" key="8">
    <source>
        <dbReference type="SMART" id="SM00014"/>
    </source>
</evidence>
<keyword evidence="3 7" id="KW-0812">Transmembrane</keyword>
<evidence type="ECO:0000256" key="4">
    <source>
        <dbReference type="ARBA" id="ARBA00022801"/>
    </source>
</evidence>
<reference evidence="9 10" key="1">
    <citation type="journal article" date="2016" name="Nat. Commun.">
        <title>Thousands of microbial genomes shed light on interconnected biogeochemical processes in an aquifer system.</title>
        <authorList>
            <person name="Anantharaman K."/>
            <person name="Brown C.T."/>
            <person name="Hug L.A."/>
            <person name="Sharon I."/>
            <person name="Castelle C.J."/>
            <person name="Probst A.J."/>
            <person name="Thomas B.C."/>
            <person name="Singh A."/>
            <person name="Wilkins M.J."/>
            <person name="Karaoz U."/>
            <person name="Brodie E.L."/>
            <person name="Williams K.H."/>
            <person name="Hubbard S.S."/>
            <person name="Banfield J.F."/>
        </authorList>
    </citation>
    <scope>NUCLEOTIDE SEQUENCE [LARGE SCALE GENOMIC DNA]</scope>
</reference>
<dbReference type="Proteomes" id="UP000176186">
    <property type="component" value="Unassembled WGS sequence"/>
</dbReference>
<dbReference type="SUPFAM" id="SSF48317">
    <property type="entry name" value="Acid phosphatase/Vanadium-dependent haloperoxidase"/>
    <property type="match status" value="1"/>
</dbReference>
<dbReference type="GO" id="GO:0005886">
    <property type="term" value="C:plasma membrane"/>
    <property type="evidence" value="ECO:0007669"/>
    <property type="project" value="UniProtKB-SubCell"/>
</dbReference>
<evidence type="ECO:0000313" key="10">
    <source>
        <dbReference type="Proteomes" id="UP000176186"/>
    </source>
</evidence>
<evidence type="ECO:0000256" key="3">
    <source>
        <dbReference type="ARBA" id="ARBA00022692"/>
    </source>
</evidence>
<feature type="transmembrane region" description="Helical" evidence="7">
    <location>
        <begin position="143"/>
        <end position="162"/>
    </location>
</feature>
<dbReference type="PRINTS" id="PR00483">
    <property type="entry name" value="BACPHPHTASE"/>
</dbReference>
<evidence type="ECO:0000256" key="2">
    <source>
        <dbReference type="ARBA" id="ARBA00022475"/>
    </source>
</evidence>
<dbReference type="SMART" id="SM00014">
    <property type="entry name" value="acidPPc"/>
    <property type="match status" value="1"/>
</dbReference>
<evidence type="ECO:0000256" key="1">
    <source>
        <dbReference type="ARBA" id="ARBA00004651"/>
    </source>
</evidence>
<dbReference type="PANTHER" id="PTHR14969:SF62">
    <property type="entry name" value="DECAPRENYLPHOSPHORYL-5-PHOSPHORIBOSE PHOSPHATASE RV3807C-RELATED"/>
    <property type="match status" value="1"/>
</dbReference>
<sequence length="175" mass="19992">METLLALDHQLFFLINDLPHTPLSDTIAFTISGIGVGGLIWLLLSVLIFVRVERRDHWFFLPVVLATAFSQFVTNMWLKYFFSRNRPPGSAMSDYSFPSGHATFAWALAVVLASKQPRLKYAYFLLAVLISLSRIYLGKHYPADIVAGSAIGLGIGYFSLWIEKKIIYYRIRRRK</sequence>
<evidence type="ECO:0000313" key="9">
    <source>
        <dbReference type="EMBL" id="OGG35126.1"/>
    </source>
</evidence>
<name>A0A1F6BDV5_9BACT</name>